<dbReference type="PROSITE" id="PS50089">
    <property type="entry name" value="ZF_RING_2"/>
    <property type="match status" value="5"/>
</dbReference>
<evidence type="ECO:0000256" key="8">
    <source>
        <dbReference type="ARBA" id="ARBA00022771"/>
    </source>
</evidence>
<comment type="catalytic activity">
    <reaction evidence="1">
        <text>S-ubiquitinyl-[E2 ubiquitin-conjugating enzyme]-L-cysteine + [acceptor protein]-L-lysine = [E2 ubiquitin-conjugating enzyme]-L-cysteine + N(6)-ubiquitinyl-[acceptor protein]-L-lysine.</text>
        <dbReference type="EC" id="2.3.2.27"/>
    </reaction>
</comment>
<keyword evidence="11 16" id="KW-1133">Transmembrane helix</keyword>
<comment type="subcellular location">
    <subcellularLocation>
        <location evidence="2">Membrane</location>
        <topology evidence="2">Single-pass membrane protein</topology>
    </subcellularLocation>
</comment>
<dbReference type="EnsemblPlants" id="OMERI01G07110.1">
    <property type="protein sequence ID" value="OMERI01G07110.1"/>
    <property type="gene ID" value="OMERI01G07110"/>
</dbReference>
<keyword evidence="12 16" id="KW-0472">Membrane</keyword>
<feature type="domain" description="RING-type" evidence="17">
    <location>
        <begin position="750"/>
        <end position="792"/>
    </location>
</feature>
<evidence type="ECO:0000256" key="13">
    <source>
        <dbReference type="ARBA" id="ARBA00024209"/>
    </source>
</evidence>
<dbReference type="Proteomes" id="UP000008021">
    <property type="component" value="Chromosome 1"/>
</dbReference>
<sequence>MSSSNGTTTYLPGGEAAAGGGGGNSGCCSTTTLFGALAASFALSFFLITIFICLRALRVARRRRDRPLVMEQGQRRPAPPRFGLEAAAIARLPSFPYVRARDDGEVSDSAAASSVECAVCLSAVDEGETVRQIPACGHVFHRECIDMWLSSRATCPVCRGKAAPADELADAIVARIAVTPDAVAPRVSMSVVVPVEMLEGEMVGASSTSRAASAPGQGTDLEREAAAGGGGGNSGCCSTTTLFGALAASFALSFFLITIFICLRALRVARRRRDRPLVMEQGQRRPAPPRFGLEAAAIARLPSFPYVRARDDGEVSDSAAASSVECAVCLSAVDEGETVRQIPACGHVFHRECIDMWLSSRATCPVCRGKAAPADELADAIVARIAVTPDAVAPRVSMSVVVPVEMLEGEMVGASSTSRAASAPGQGTDLETAAGIVVGSGGGGGREQRRWRWGRGGGEWQRRWRWGANNRGGLHEQTTTGCLPVDQSCFALSRLSYRRSGSNPRACCSTTSYLEVLAISLASLLVIVLVLCAIRCYRMRRAVNRVTVAAASVAAGNVTNKKRPAPGLGEDAIAALPKFEYRGTGDECDRWECSICLCAVADGEVARQLPRCMHLFHRGCVDMWLVAHTTCPVCRAEVVVNKPPDEDDGGCAETPDDEAAPPAQYYDGLALELVVFSLAVVVLRYAAVLYANHLVDSLSELQAAVGAGIGGGAGGSSSGGGLDSAAIARLPCFVLPPRRGGSAAAAPAECAVCLGAVEEGETVRALPCCPHAFHARCVDAWLRLRPTCPLCRADVPVPARPTAPRRRHLAPAANYQAPHTQLLRLHVHFTGVAISNPKPKDFIGSRGEWSCCAAAAAAAFDGEKPRKRRTMNTPNSWLFADNSKYSTRARLLFMGLSFSIGILSFLVYLAIWQGSDCKMCRLRSTHATAYRHGPILSICLDRKIAIFPQARAARKQPATPRRRRINISRALTCSRPRRPHLAPAANYQAPHTQLLRLHVHFTGVAISNPKPKDFIGSRGEWSCCAAAAAAAFDGEKPRKRRTMNTPNSWLFADNSKYSTRARLLFMGLSFSIGILSFLVYLAIWYTCTRRRRSRQLRGGGGGAASADQEAPEANSHGMSAAAIAALPTFGYEAPAAAAAAALDCAVCLGQVDGGEKVRQLPKCGHLFHAECVDAWLRAHSTCPMCRAAVEGPATAAIAKKASTGGATDTPPVVAPPAAAEALPLPPV</sequence>
<reference evidence="18" key="2">
    <citation type="submission" date="2018-05" db="EMBL/GenBank/DDBJ databases">
        <title>OmerRS3 (Oryza meridionalis Reference Sequence Version 3).</title>
        <authorList>
            <person name="Zhang J."/>
            <person name="Kudrna D."/>
            <person name="Lee S."/>
            <person name="Talag J."/>
            <person name="Welchert J."/>
            <person name="Wing R.A."/>
        </authorList>
    </citation>
    <scope>NUCLEOTIDE SEQUENCE [LARGE SCALE GENOMIC DNA]</scope>
    <source>
        <strain evidence="18">cv. OR44</strain>
    </source>
</reference>
<protein>
    <recommendedName>
        <fullName evidence="4">RING-type E3 ubiquitin transferase</fullName>
        <ecNumber evidence="4">2.3.2.27</ecNumber>
    </recommendedName>
</protein>
<feature type="transmembrane region" description="Helical" evidence="16">
    <location>
        <begin position="513"/>
        <end position="534"/>
    </location>
</feature>
<feature type="region of interest" description="Disordered" evidence="15">
    <location>
        <begin position="204"/>
        <end position="227"/>
    </location>
</feature>
<dbReference type="GO" id="GO:0016020">
    <property type="term" value="C:membrane"/>
    <property type="evidence" value="ECO:0007669"/>
    <property type="project" value="UniProtKB-SubCell"/>
</dbReference>
<dbReference type="EC" id="2.3.2.27" evidence="4"/>
<evidence type="ECO:0000256" key="3">
    <source>
        <dbReference type="ARBA" id="ARBA00004906"/>
    </source>
</evidence>
<dbReference type="AlphaFoldDB" id="A0A0E0BYY4"/>
<evidence type="ECO:0000256" key="1">
    <source>
        <dbReference type="ARBA" id="ARBA00000900"/>
    </source>
</evidence>
<dbReference type="FunFam" id="3.30.40.10:FF:000187">
    <property type="entry name" value="E3 ubiquitin-protein ligase ATL6"/>
    <property type="match status" value="1"/>
</dbReference>
<dbReference type="GO" id="GO:0008270">
    <property type="term" value="F:zinc ion binding"/>
    <property type="evidence" value="ECO:0007669"/>
    <property type="project" value="UniProtKB-KW"/>
</dbReference>
<organism evidence="18">
    <name type="scientific">Oryza meridionalis</name>
    <dbReference type="NCBI Taxonomy" id="40149"/>
    <lineage>
        <taxon>Eukaryota</taxon>
        <taxon>Viridiplantae</taxon>
        <taxon>Streptophyta</taxon>
        <taxon>Embryophyta</taxon>
        <taxon>Tracheophyta</taxon>
        <taxon>Spermatophyta</taxon>
        <taxon>Magnoliopsida</taxon>
        <taxon>Liliopsida</taxon>
        <taxon>Poales</taxon>
        <taxon>Poaceae</taxon>
        <taxon>BOP clade</taxon>
        <taxon>Oryzoideae</taxon>
        <taxon>Oryzeae</taxon>
        <taxon>Oryzinae</taxon>
        <taxon>Oryza</taxon>
    </lineage>
</organism>
<feature type="domain" description="RING-type" evidence="17">
    <location>
        <begin position="593"/>
        <end position="635"/>
    </location>
</feature>
<feature type="compositionally biased region" description="Polar residues" evidence="15">
    <location>
        <begin position="1"/>
        <end position="10"/>
    </location>
</feature>
<keyword evidence="19" id="KW-1185">Reference proteome</keyword>
<keyword evidence="5" id="KW-0808">Transferase</keyword>
<proteinExistence type="inferred from homology"/>
<dbReference type="SMART" id="SM01197">
    <property type="entry name" value="FANCL_C"/>
    <property type="match status" value="1"/>
</dbReference>
<evidence type="ECO:0000256" key="7">
    <source>
        <dbReference type="ARBA" id="ARBA00022723"/>
    </source>
</evidence>
<keyword evidence="9" id="KW-0833">Ubl conjugation pathway</keyword>
<feature type="domain" description="RING-type" evidence="17">
    <location>
        <begin position="117"/>
        <end position="159"/>
    </location>
</feature>
<dbReference type="Gramene" id="OMERI01G07110.1">
    <property type="protein sequence ID" value="OMERI01G07110.1"/>
    <property type="gene ID" value="OMERI01G07110"/>
</dbReference>
<feature type="transmembrane region" description="Helical" evidence="16">
    <location>
        <begin position="891"/>
        <end position="912"/>
    </location>
</feature>
<evidence type="ECO:0000256" key="12">
    <source>
        <dbReference type="ARBA" id="ARBA00023136"/>
    </source>
</evidence>
<keyword evidence="7" id="KW-0479">Metal-binding</keyword>
<dbReference type="PANTHER" id="PTHR14155">
    <property type="entry name" value="RING FINGER DOMAIN-CONTAINING"/>
    <property type="match status" value="1"/>
</dbReference>
<dbReference type="HOGENOM" id="CLU_290102_0_0_1"/>
<evidence type="ECO:0000256" key="2">
    <source>
        <dbReference type="ARBA" id="ARBA00004167"/>
    </source>
</evidence>
<feature type="region of interest" description="Disordered" evidence="15">
    <location>
        <begin position="1200"/>
        <end position="1227"/>
    </location>
</feature>
<evidence type="ECO:0000256" key="11">
    <source>
        <dbReference type="ARBA" id="ARBA00022989"/>
    </source>
</evidence>
<evidence type="ECO:0000259" key="17">
    <source>
        <dbReference type="PROSITE" id="PS50089"/>
    </source>
</evidence>
<keyword evidence="8 14" id="KW-0863">Zinc-finger</keyword>
<dbReference type="InterPro" id="IPR053238">
    <property type="entry name" value="RING-H2_zinc_finger"/>
</dbReference>
<evidence type="ECO:0000256" key="10">
    <source>
        <dbReference type="ARBA" id="ARBA00022833"/>
    </source>
</evidence>
<dbReference type="Gene3D" id="3.30.40.10">
    <property type="entry name" value="Zinc/RING finger domain, C3HC4 (zinc finger)"/>
    <property type="match status" value="5"/>
</dbReference>
<keyword evidence="10" id="KW-0862">Zinc</keyword>
<dbReference type="PANTHER" id="PTHR14155:SF549">
    <property type="entry name" value="OS01G0212700 PROTEIN"/>
    <property type="match status" value="1"/>
</dbReference>
<name>A0A0E0BYY4_9ORYZ</name>
<dbReference type="SMART" id="SM00184">
    <property type="entry name" value="RING"/>
    <property type="match status" value="5"/>
</dbReference>
<feature type="domain" description="RING-type" evidence="17">
    <location>
        <begin position="1144"/>
        <end position="1186"/>
    </location>
</feature>
<feature type="region of interest" description="Disordered" evidence="15">
    <location>
        <begin position="1"/>
        <end position="22"/>
    </location>
</feature>
<reference evidence="18" key="1">
    <citation type="submission" date="2015-04" db="UniProtKB">
        <authorList>
            <consortium name="EnsemblPlants"/>
        </authorList>
    </citation>
    <scope>IDENTIFICATION</scope>
</reference>
<evidence type="ECO:0000313" key="18">
    <source>
        <dbReference type="EnsemblPlants" id="OMERI01G07110.1"/>
    </source>
</evidence>
<dbReference type="InterPro" id="IPR013083">
    <property type="entry name" value="Znf_RING/FYVE/PHD"/>
</dbReference>
<feature type="transmembrane region" description="Helical" evidence="16">
    <location>
        <begin position="242"/>
        <end position="266"/>
    </location>
</feature>
<dbReference type="InterPro" id="IPR001841">
    <property type="entry name" value="Znf_RING"/>
</dbReference>
<evidence type="ECO:0000256" key="4">
    <source>
        <dbReference type="ARBA" id="ARBA00012483"/>
    </source>
</evidence>
<comment type="pathway">
    <text evidence="3">Protein modification; protein ubiquitination.</text>
</comment>
<evidence type="ECO:0000256" key="15">
    <source>
        <dbReference type="SAM" id="MobiDB-lite"/>
    </source>
</evidence>
<evidence type="ECO:0000256" key="5">
    <source>
        <dbReference type="ARBA" id="ARBA00022679"/>
    </source>
</evidence>
<evidence type="ECO:0000256" key="6">
    <source>
        <dbReference type="ARBA" id="ARBA00022692"/>
    </source>
</evidence>
<evidence type="ECO:0000256" key="9">
    <source>
        <dbReference type="ARBA" id="ARBA00022786"/>
    </source>
</evidence>
<dbReference type="STRING" id="40149.A0A0E0BYY4"/>
<evidence type="ECO:0000256" key="16">
    <source>
        <dbReference type="SAM" id="Phobius"/>
    </source>
</evidence>
<dbReference type="GO" id="GO:0061630">
    <property type="term" value="F:ubiquitin protein ligase activity"/>
    <property type="evidence" value="ECO:0007669"/>
    <property type="project" value="UniProtKB-EC"/>
</dbReference>
<keyword evidence="6 16" id="KW-0812">Transmembrane</keyword>
<dbReference type="SUPFAM" id="SSF57850">
    <property type="entry name" value="RING/U-box"/>
    <property type="match status" value="5"/>
</dbReference>
<feature type="transmembrane region" description="Helical" evidence="16">
    <location>
        <begin position="33"/>
        <end position="57"/>
    </location>
</feature>
<evidence type="ECO:0000313" key="19">
    <source>
        <dbReference type="Proteomes" id="UP000008021"/>
    </source>
</evidence>
<dbReference type="Pfam" id="PF13639">
    <property type="entry name" value="zf-RING_2"/>
    <property type="match status" value="5"/>
</dbReference>
<dbReference type="CDD" id="cd16461">
    <property type="entry name" value="RING-H2_EL5-like"/>
    <property type="match status" value="4"/>
</dbReference>
<feature type="transmembrane region" description="Helical" evidence="16">
    <location>
        <begin position="1063"/>
        <end position="1087"/>
    </location>
</feature>
<accession>A0A0E0BYY4</accession>
<evidence type="ECO:0000256" key="14">
    <source>
        <dbReference type="PROSITE-ProRule" id="PRU00175"/>
    </source>
</evidence>
<feature type="compositionally biased region" description="Low complexity" evidence="15">
    <location>
        <begin position="1215"/>
        <end position="1227"/>
    </location>
</feature>
<comment type="similarity">
    <text evidence="13">Belongs to the RING-type zinc finger family. ATL subfamily.</text>
</comment>
<feature type="domain" description="RING-type" evidence="17">
    <location>
        <begin position="326"/>
        <end position="368"/>
    </location>
</feature>